<evidence type="ECO:0000256" key="4">
    <source>
        <dbReference type="ARBA" id="ARBA00023136"/>
    </source>
</evidence>
<organism evidence="7 8">
    <name type="scientific">Cirrhinus mrigala</name>
    <name type="common">Mrigala</name>
    <dbReference type="NCBI Taxonomy" id="683832"/>
    <lineage>
        <taxon>Eukaryota</taxon>
        <taxon>Metazoa</taxon>
        <taxon>Chordata</taxon>
        <taxon>Craniata</taxon>
        <taxon>Vertebrata</taxon>
        <taxon>Euteleostomi</taxon>
        <taxon>Actinopterygii</taxon>
        <taxon>Neopterygii</taxon>
        <taxon>Teleostei</taxon>
        <taxon>Ostariophysi</taxon>
        <taxon>Cypriniformes</taxon>
        <taxon>Cyprinidae</taxon>
        <taxon>Labeoninae</taxon>
        <taxon>Labeonini</taxon>
        <taxon>Cirrhinus</taxon>
    </lineage>
</organism>
<dbReference type="Proteomes" id="UP001529510">
    <property type="component" value="Unassembled WGS sequence"/>
</dbReference>
<dbReference type="InterPro" id="IPR026966">
    <property type="entry name" value="Neurofascin/L1/NrCAM_C"/>
</dbReference>
<feature type="region of interest" description="Disordered" evidence="5">
    <location>
        <begin position="1"/>
        <end position="51"/>
    </location>
</feature>
<name>A0ABD0QZ90_CIRMR</name>
<evidence type="ECO:0000256" key="3">
    <source>
        <dbReference type="ARBA" id="ARBA00022989"/>
    </source>
</evidence>
<evidence type="ECO:0000256" key="2">
    <source>
        <dbReference type="ARBA" id="ARBA00022692"/>
    </source>
</evidence>
<keyword evidence="3" id="KW-1133">Transmembrane helix</keyword>
<reference evidence="7 8" key="1">
    <citation type="submission" date="2024-05" db="EMBL/GenBank/DDBJ databases">
        <title>Genome sequencing and assembly of Indian major carp, Cirrhinus mrigala (Hamilton, 1822).</title>
        <authorList>
            <person name="Mohindra V."/>
            <person name="Chowdhury L.M."/>
            <person name="Lal K."/>
            <person name="Jena J.K."/>
        </authorList>
    </citation>
    <scope>NUCLEOTIDE SEQUENCE [LARGE SCALE GENOMIC DNA]</scope>
    <source>
        <strain evidence="7">CM1030</strain>
        <tissue evidence="7">Blood</tissue>
    </source>
</reference>
<feature type="compositionally biased region" description="Basic and acidic residues" evidence="5">
    <location>
        <begin position="1"/>
        <end position="15"/>
    </location>
</feature>
<proteinExistence type="predicted"/>
<evidence type="ECO:0000313" key="7">
    <source>
        <dbReference type="EMBL" id="KAL0191522.1"/>
    </source>
</evidence>
<dbReference type="GO" id="GO:0016020">
    <property type="term" value="C:membrane"/>
    <property type="evidence" value="ECO:0007669"/>
    <property type="project" value="UniProtKB-SubCell"/>
</dbReference>
<keyword evidence="8" id="KW-1185">Reference proteome</keyword>
<dbReference type="EMBL" id="JAMKFB020000006">
    <property type="protein sequence ID" value="KAL0191522.1"/>
    <property type="molecule type" value="Genomic_DNA"/>
</dbReference>
<evidence type="ECO:0000256" key="1">
    <source>
        <dbReference type="ARBA" id="ARBA00004167"/>
    </source>
</evidence>
<sequence>YVSHVLHSDNDEKPLKSSQHSLNGDLKGGDSGDSMVDYGDEDAHFNEDGSFIGEYSGRKERVSMEIKGNNQSTA</sequence>
<evidence type="ECO:0000313" key="8">
    <source>
        <dbReference type="Proteomes" id="UP001529510"/>
    </source>
</evidence>
<keyword evidence="2" id="KW-0812">Transmembrane</keyword>
<accession>A0ABD0QZ90</accession>
<keyword evidence="4" id="KW-0472">Membrane</keyword>
<evidence type="ECO:0000259" key="6">
    <source>
        <dbReference type="Pfam" id="PF13882"/>
    </source>
</evidence>
<comment type="subcellular location">
    <subcellularLocation>
        <location evidence="1">Membrane</location>
        <topology evidence="1">Single-pass membrane protein</topology>
    </subcellularLocation>
</comment>
<dbReference type="Pfam" id="PF13882">
    <property type="entry name" value="Bravo_FIGEY"/>
    <property type="match status" value="1"/>
</dbReference>
<feature type="non-terminal residue" evidence="7">
    <location>
        <position position="1"/>
    </location>
</feature>
<evidence type="ECO:0000256" key="5">
    <source>
        <dbReference type="SAM" id="MobiDB-lite"/>
    </source>
</evidence>
<gene>
    <name evidence="7" type="ORF">M9458_014220</name>
</gene>
<feature type="domain" description="Neurofascin/L1/NrCAM C-terminal" evidence="6">
    <location>
        <begin position="8"/>
        <end position="59"/>
    </location>
</feature>
<protein>
    <recommendedName>
        <fullName evidence="6">Neurofascin/L1/NrCAM C-terminal domain-containing protein</fullName>
    </recommendedName>
</protein>
<dbReference type="AlphaFoldDB" id="A0ABD0QZ90"/>
<comment type="caution">
    <text evidence="7">The sequence shown here is derived from an EMBL/GenBank/DDBJ whole genome shotgun (WGS) entry which is preliminary data.</text>
</comment>